<feature type="region of interest" description="Disordered" evidence="5">
    <location>
        <begin position="618"/>
        <end position="656"/>
    </location>
</feature>
<feature type="domain" description="Suppressor of forked" evidence="6">
    <location>
        <begin position="232"/>
        <end position="840"/>
    </location>
</feature>
<feature type="compositionally biased region" description="Polar residues" evidence="5">
    <location>
        <begin position="1"/>
        <end position="12"/>
    </location>
</feature>
<feature type="compositionally biased region" description="Acidic residues" evidence="5">
    <location>
        <begin position="57"/>
        <end position="81"/>
    </location>
</feature>
<dbReference type="Gene3D" id="1.25.40.1040">
    <property type="match status" value="2"/>
</dbReference>
<accession>A0A517LQJ0</accession>
<evidence type="ECO:0000259" key="6">
    <source>
        <dbReference type="Pfam" id="PF05843"/>
    </source>
</evidence>
<feature type="compositionally biased region" description="Acidic residues" evidence="5">
    <location>
        <begin position="632"/>
        <end position="641"/>
    </location>
</feature>
<evidence type="ECO:0000313" key="8">
    <source>
        <dbReference type="Proteomes" id="UP000316270"/>
    </source>
</evidence>
<comment type="subcellular location">
    <subcellularLocation>
        <location evidence="4">Nucleus</location>
    </subcellularLocation>
    <subcellularLocation>
        <location evidence="4">Cytoplasm</location>
    </subcellularLocation>
    <text evidence="4">Nucleus and/or cytoplasm.</text>
</comment>
<keyword evidence="4" id="KW-0507">mRNA processing</keyword>
<feature type="compositionally biased region" description="Pro residues" evidence="5">
    <location>
        <begin position="1015"/>
        <end position="1035"/>
    </location>
</feature>
<keyword evidence="8" id="KW-1185">Reference proteome</keyword>
<protein>
    <recommendedName>
        <fullName evidence="4">mRNA 3'-end-processing protein RNA14</fullName>
    </recommendedName>
</protein>
<evidence type="ECO:0000256" key="2">
    <source>
        <dbReference type="ARBA" id="ARBA00022737"/>
    </source>
</evidence>
<feature type="compositionally biased region" description="Polar residues" evidence="5">
    <location>
        <begin position="125"/>
        <end position="151"/>
    </location>
</feature>
<feature type="compositionally biased region" description="Low complexity" evidence="5">
    <location>
        <begin position="83"/>
        <end position="93"/>
    </location>
</feature>
<evidence type="ECO:0000256" key="5">
    <source>
        <dbReference type="SAM" id="MobiDB-lite"/>
    </source>
</evidence>
<feature type="compositionally biased region" description="Low complexity" evidence="5">
    <location>
        <begin position="192"/>
        <end position="203"/>
    </location>
</feature>
<evidence type="ECO:0000256" key="4">
    <source>
        <dbReference type="RuleBase" id="RU369035"/>
    </source>
</evidence>
<dbReference type="GO" id="GO:0003729">
    <property type="term" value="F:mRNA binding"/>
    <property type="evidence" value="ECO:0007669"/>
    <property type="project" value="TreeGrafter"/>
</dbReference>
<dbReference type="InterPro" id="IPR003107">
    <property type="entry name" value="HAT"/>
</dbReference>
<gene>
    <name evidence="7" type="ORF">FKW77_000216</name>
</gene>
<dbReference type="OrthoDB" id="26282at2759"/>
<dbReference type="InterPro" id="IPR045243">
    <property type="entry name" value="Rna14-like"/>
</dbReference>
<dbReference type="PANTHER" id="PTHR19980">
    <property type="entry name" value="RNA CLEAVAGE STIMULATION FACTOR"/>
    <property type="match status" value="1"/>
</dbReference>
<feature type="compositionally biased region" description="Basic and acidic residues" evidence="5">
    <location>
        <begin position="642"/>
        <end position="656"/>
    </location>
</feature>
<organism evidence="7 8">
    <name type="scientific">Venturia effusa</name>
    <dbReference type="NCBI Taxonomy" id="50376"/>
    <lineage>
        <taxon>Eukaryota</taxon>
        <taxon>Fungi</taxon>
        <taxon>Dikarya</taxon>
        <taxon>Ascomycota</taxon>
        <taxon>Pezizomycotina</taxon>
        <taxon>Dothideomycetes</taxon>
        <taxon>Pleosporomycetidae</taxon>
        <taxon>Venturiales</taxon>
        <taxon>Venturiaceae</taxon>
        <taxon>Venturia</taxon>
    </lineage>
</organism>
<dbReference type="InterPro" id="IPR008847">
    <property type="entry name" value="Suf"/>
</dbReference>
<feature type="region of interest" description="Disordered" evidence="5">
    <location>
        <begin position="1"/>
        <end position="218"/>
    </location>
</feature>
<evidence type="ECO:0000256" key="1">
    <source>
        <dbReference type="ARBA" id="ARBA00002863"/>
    </source>
</evidence>
<dbReference type="InterPro" id="IPR011990">
    <property type="entry name" value="TPR-like_helical_dom_sf"/>
</dbReference>
<dbReference type="GO" id="GO:0180010">
    <property type="term" value="P:co-transcriptional mRNA 3'-end processing, cleavage and polyadenylation pathway"/>
    <property type="evidence" value="ECO:0007669"/>
    <property type="project" value="UniProtKB-UniRule"/>
</dbReference>
<dbReference type="Pfam" id="PF05843">
    <property type="entry name" value="Suf"/>
    <property type="match status" value="1"/>
</dbReference>
<keyword evidence="3 4" id="KW-0539">Nucleus</keyword>
<feature type="region of interest" description="Disordered" evidence="5">
    <location>
        <begin position="842"/>
        <end position="926"/>
    </location>
</feature>
<feature type="region of interest" description="Disordered" evidence="5">
    <location>
        <begin position="1013"/>
        <end position="1036"/>
    </location>
</feature>
<name>A0A517LQJ0_9PEZI</name>
<dbReference type="SUPFAM" id="SSF48452">
    <property type="entry name" value="TPR-like"/>
    <property type="match status" value="2"/>
</dbReference>
<keyword evidence="2" id="KW-0677">Repeat</keyword>
<dbReference type="GO" id="GO:0005634">
    <property type="term" value="C:nucleus"/>
    <property type="evidence" value="ECO:0007669"/>
    <property type="project" value="UniProtKB-SubCell"/>
</dbReference>
<dbReference type="PANTHER" id="PTHR19980:SF0">
    <property type="entry name" value="CLEAVAGE STIMULATION FACTOR SUBUNIT 3"/>
    <property type="match status" value="1"/>
</dbReference>
<dbReference type="STRING" id="50376.A0A517LQJ0"/>
<dbReference type="EMBL" id="CP042203">
    <property type="protein sequence ID" value="QDS77866.1"/>
    <property type="molecule type" value="Genomic_DNA"/>
</dbReference>
<evidence type="ECO:0000313" key="7">
    <source>
        <dbReference type="EMBL" id="QDS77866.1"/>
    </source>
</evidence>
<dbReference type="SMART" id="SM00386">
    <property type="entry name" value="HAT"/>
    <property type="match status" value="7"/>
</dbReference>
<feature type="compositionally biased region" description="Acidic residues" evidence="5">
    <location>
        <begin position="112"/>
        <end position="122"/>
    </location>
</feature>
<reference evidence="7 8" key="1">
    <citation type="submission" date="2019-07" db="EMBL/GenBank/DDBJ databases">
        <title>Finished genome of Venturia effusa.</title>
        <authorList>
            <person name="Young C.A."/>
            <person name="Cox M.P."/>
            <person name="Ganley A.R.D."/>
            <person name="David W.J."/>
        </authorList>
    </citation>
    <scope>NUCLEOTIDE SEQUENCE [LARGE SCALE GENOMIC DNA]</scope>
    <source>
        <strain evidence="8">albino</strain>
    </source>
</reference>
<sequence>MADDNYNYQSLGAQEEYDPANTAQPDEEEEEEDDYDPSNLHFGDNAADSTEQQQPQAEDDDDDEAEDVEMDAQDSSPEPEPEPSAQSSTESTSLSAHSQAPPKQRTVGGFVVDDDDEDDEDMPMASTNGQQLNEVESGNATLNHTLPTQDTSIDKAAQDQGHSDSGAAVPLDHHHHHHHQPTSNGAEKVPLTTSSGVSTVQTSLPVPSPATKAPLQAVSSSVPLPKARLPQDKVGILEDRIADDPRGDVEAWMSLINEHQRRSKFDDARAVYDRFLHVFPFAADQWAAYLDMETEQNELDRISAIFGKTLMTQTGISVWDRYLAFVRRRHNTISDPTGSARSTVQQAFDFTFSKIGQDKDSGKIWQDYIKFVKEGPGTAGGSGWQDQQKMDAMRTAYRKALVIPTQITGTIWAEYTQFEVSLNKMTGRKFLQEKMPAYMQAKQAHIALQNKTRNLIRTTLPRLPPAPGYDGYQDYEDQLKIWKDWIEWEKDDPLILKEDEPAVWKERVVYTYKQALMAFRFEPQLWYDAHEFCYENDLEKEGDDFLANGIAANPESCLLAFKLADRVEAGSASVADAKTRGATVKEPYDKLLDALYDLIAKANAREQKKVAQIQETFAQEAQQEQQDRAERSDDDDEDAEYEASKAKATAERQEEQIKAVQDAGRIQNLTLRRTLTGAWMGLIRAMRRVQGKGKPGDPIPGSRGTFQMARKRGQLTADIYIWCALMEHHCYKDPAAIRLFDRGLDLFPEDENFALEYIKHLVNVNDVINARAVFEKAVRKLSEKPENIPKTKPLYLFFHDFESKYGELAQITKLEQRMREHFPEDPTLKMFSHRYQYTNALGQSFDPTTERPIISPGTQLRPLSESVPSIEKSPAPSFKASPRLSAAAPFSNNSPKRPYIADTQDYDPPRKIARGESPLKGAAGRRLENARRRGAGDTPTQYAAAAPGPAPLPRDINFLLSVLPRRDLSQNMQPNIFPAQLVHVLRTVNLQSVDWHGANLRAAGPGLLQPQRIAQPPPTPTYPPTPMAIPPPGPLPQAYYPPTAGYPPYPPPAMGMPPYQPYR</sequence>
<comment type="function">
    <text evidence="1 4">Component of the cleavage factor IA (CFIA) complex, which is involved in the endonucleolytic cleavage during polyadenylation-dependent pre-mRNA 3'-end formation.</text>
</comment>
<dbReference type="Proteomes" id="UP000316270">
    <property type="component" value="Chromosome 19"/>
</dbReference>
<proteinExistence type="predicted"/>
<keyword evidence="4" id="KW-0963">Cytoplasm</keyword>
<dbReference type="GO" id="GO:0005737">
    <property type="term" value="C:cytoplasm"/>
    <property type="evidence" value="ECO:0007669"/>
    <property type="project" value="UniProtKB-SubCell"/>
</dbReference>
<feature type="compositionally biased region" description="Acidic residues" evidence="5">
    <location>
        <begin position="25"/>
        <end position="36"/>
    </location>
</feature>
<evidence type="ECO:0000256" key="3">
    <source>
        <dbReference type="ARBA" id="ARBA00023242"/>
    </source>
</evidence>
<dbReference type="AlphaFoldDB" id="A0A517LQJ0"/>